<feature type="domain" description="SAWADEE" evidence="2">
    <location>
        <begin position="21"/>
        <end position="137"/>
    </location>
</feature>
<dbReference type="Gene3D" id="2.30.30.140">
    <property type="match status" value="1"/>
</dbReference>
<dbReference type="GO" id="GO:0003682">
    <property type="term" value="F:chromatin binding"/>
    <property type="evidence" value="ECO:0007669"/>
    <property type="project" value="InterPro"/>
</dbReference>
<evidence type="ECO:0000313" key="3">
    <source>
        <dbReference type="EMBL" id="KAF7142424.1"/>
    </source>
</evidence>
<dbReference type="PANTHER" id="PTHR33827:SF9">
    <property type="entry name" value="SAWADEE DOMAIN-CONTAINING PROTEIN"/>
    <property type="match status" value="1"/>
</dbReference>
<keyword evidence="4" id="KW-1185">Reference proteome</keyword>
<evidence type="ECO:0000259" key="2">
    <source>
        <dbReference type="Pfam" id="PF16719"/>
    </source>
</evidence>
<dbReference type="PANTHER" id="PTHR33827">
    <property type="entry name" value="PROTEIN SAWADEE HOMEODOMAIN HOMOLOG 2"/>
    <property type="match status" value="1"/>
</dbReference>
<dbReference type="OrthoDB" id="759831at2759"/>
<dbReference type="InterPro" id="IPR039276">
    <property type="entry name" value="SHH1/2"/>
</dbReference>
<comment type="caution">
    <text evidence="3">The sequence shown here is derived from an EMBL/GenBank/DDBJ whole genome shotgun (WGS) entry which is preliminary data.</text>
</comment>
<feature type="region of interest" description="Disordered" evidence="1">
    <location>
        <begin position="590"/>
        <end position="666"/>
    </location>
</feature>
<dbReference type="AlphaFoldDB" id="A0A834GWB0"/>
<dbReference type="InterPro" id="IPR032001">
    <property type="entry name" value="SAWADEE_dom"/>
</dbReference>
<organism evidence="3 4">
    <name type="scientific">Rhododendron simsii</name>
    <name type="common">Sims's rhododendron</name>
    <dbReference type="NCBI Taxonomy" id="118357"/>
    <lineage>
        <taxon>Eukaryota</taxon>
        <taxon>Viridiplantae</taxon>
        <taxon>Streptophyta</taxon>
        <taxon>Embryophyta</taxon>
        <taxon>Tracheophyta</taxon>
        <taxon>Spermatophyta</taxon>
        <taxon>Magnoliopsida</taxon>
        <taxon>eudicotyledons</taxon>
        <taxon>Gunneridae</taxon>
        <taxon>Pentapetalae</taxon>
        <taxon>asterids</taxon>
        <taxon>Ericales</taxon>
        <taxon>Ericaceae</taxon>
        <taxon>Ericoideae</taxon>
        <taxon>Rhodoreae</taxon>
        <taxon>Rhododendron</taxon>
    </lineage>
</organism>
<feature type="compositionally biased region" description="Polar residues" evidence="1">
    <location>
        <begin position="430"/>
        <end position="439"/>
    </location>
</feature>
<gene>
    <name evidence="3" type="ORF">RHSIM_Rhsim05G0190300</name>
</gene>
<dbReference type="Pfam" id="PF16719">
    <property type="entry name" value="SAWADEE"/>
    <property type="match status" value="1"/>
</dbReference>
<feature type="region of interest" description="Disordered" evidence="1">
    <location>
        <begin position="257"/>
        <end position="277"/>
    </location>
</feature>
<dbReference type="EMBL" id="WJXA01000005">
    <property type="protein sequence ID" value="KAF7142424.1"/>
    <property type="molecule type" value="Genomic_DNA"/>
</dbReference>
<protein>
    <recommendedName>
        <fullName evidence="2">SAWADEE domain-containing protein</fullName>
    </recommendedName>
</protein>
<evidence type="ECO:0000313" key="4">
    <source>
        <dbReference type="Proteomes" id="UP000626092"/>
    </source>
</evidence>
<reference evidence="3" key="1">
    <citation type="submission" date="2019-11" db="EMBL/GenBank/DDBJ databases">
        <authorList>
            <person name="Liu Y."/>
            <person name="Hou J."/>
            <person name="Li T.-Q."/>
            <person name="Guan C.-H."/>
            <person name="Wu X."/>
            <person name="Wu H.-Z."/>
            <person name="Ling F."/>
            <person name="Zhang R."/>
            <person name="Shi X.-G."/>
            <person name="Ren J.-P."/>
            <person name="Chen E.-F."/>
            <person name="Sun J.-M."/>
        </authorList>
    </citation>
    <scope>NUCLEOTIDE SEQUENCE</scope>
    <source>
        <strain evidence="3">Adult_tree_wgs_1</strain>
        <tissue evidence="3">Leaves</tissue>
    </source>
</reference>
<feature type="region of interest" description="Disordered" evidence="1">
    <location>
        <begin position="417"/>
        <end position="439"/>
    </location>
</feature>
<dbReference type="Proteomes" id="UP000626092">
    <property type="component" value="Unassembled WGS sequence"/>
</dbReference>
<evidence type="ECO:0000256" key="1">
    <source>
        <dbReference type="SAM" id="MobiDB-lite"/>
    </source>
</evidence>
<name>A0A834GWB0_RHOSS</name>
<sequence length="666" mass="73209">MAATRNRNDDNSTTATDVAAVELEALRKEDSSWHPCRVSLSSSGVELIVDYGNADSEDIIVSEEEAIARLRIRSIPLDGDDCVHIQEGDHVLATRKSQSKSLSYDAEVLRVRHSKKVHCRCTFVIRWLHQDLKGTLTVPSSSVMKLAAKSINEHPTISAFLSMLEKSMGRSTPSPLPPIIADLDFDINIHELLEKQREIISSLTDMPKKRVAGKLMFCVEGGICIHDITSPLSIYLTIKSAYRNAVDYEEQNQYRAAPVSKLSKSHVQAPPGDNHLKRTTRSAKNLQIGMEAKDPSPPAPSIQEELSKCQPPLNPLAARAAFASLMSKMPQIATSVPLKPVTNKDGNSPISTISASGNTQFMVMGASSIRLAKEKGTGSNTSQLPDSRASFACTASKTKVSQPPKVTRLTRSAIKRGAGIPDGSCHEQKLQPSTSPKRFTCSSVCKAKEPQDVEAKHIMEEHKSGKHSVRNYSEHIIADFSVPERSALEDEKLGTSRNDFVVELLPTHDMNTLRQKAECNKMHEVERNRLRNSTSRSRFTRSAVHVENGIKSMKATQGLEANMLGRNTKLNSFEGNVAGAKSSVLETTDWSSSPLEAVGDSPHIEENPNGGKMSSVVKATEKTEGYFTGNGERSRSLKRKGTPSKKELRRSPRLQFLPRTRSQNKS</sequence>
<accession>A0A834GWB0</accession>
<proteinExistence type="predicted"/>